<dbReference type="Pfam" id="PF00144">
    <property type="entry name" value="Beta-lactamase"/>
    <property type="match status" value="1"/>
</dbReference>
<dbReference type="PANTHER" id="PTHR43319:SF1">
    <property type="entry name" value="BETA-LACTAMASE-RELATED DOMAIN-CONTAINING PROTEIN"/>
    <property type="match status" value="1"/>
</dbReference>
<dbReference type="OMA" id="WRWITTD"/>
<organism evidence="4">
    <name type="scientific">Nippostrongylus brasiliensis</name>
    <name type="common">Rat hookworm</name>
    <dbReference type="NCBI Taxonomy" id="27835"/>
    <lineage>
        <taxon>Eukaryota</taxon>
        <taxon>Metazoa</taxon>
        <taxon>Ecdysozoa</taxon>
        <taxon>Nematoda</taxon>
        <taxon>Chromadorea</taxon>
        <taxon>Rhabditida</taxon>
        <taxon>Rhabditina</taxon>
        <taxon>Rhabditomorpha</taxon>
        <taxon>Strongyloidea</taxon>
        <taxon>Heligmosomidae</taxon>
        <taxon>Nippostrongylus</taxon>
    </lineage>
</organism>
<gene>
    <name evidence="2" type="ORF">NBR_LOCUS964</name>
</gene>
<dbReference type="EMBL" id="UYSL01000602">
    <property type="protein sequence ID" value="VDL64115.1"/>
    <property type="molecule type" value="Genomic_DNA"/>
</dbReference>
<keyword evidence="3" id="KW-1185">Reference proteome</keyword>
<dbReference type="STRING" id="27835.A0A0N4XEL1"/>
<dbReference type="AlphaFoldDB" id="A0A0N4XEL1"/>
<evidence type="ECO:0000259" key="1">
    <source>
        <dbReference type="Pfam" id="PF00144"/>
    </source>
</evidence>
<accession>A0A0N4XEL1</accession>
<dbReference type="InterPro" id="IPR052907">
    <property type="entry name" value="Beta-lactamase/esterase"/>
</dbReference>
<dbReference type="InterPro" id="IPR001466">
    <property type="entry name" value="Beta-lactam-related"/>
</dbReference>
<dbReference type="PANTHER" id="PTHR43319">
    <property type="entry name" value="BETA-LACTAMASE-RELATED"/>
    <property type="match status" value="1"/>
</dbReference>
<proteinExistence type="predicted"/>
<evidence type="ECO:0000313" key="3">
    <source>
        <dbReference type="Proteomes" id="UP000271162"/>
    </source>
</evidence>
<evidence type="ECO:0000313" key="2">
    <source>
        <dbReference type="EMBL" id="VDL64115.1"/>
    </source>
</evidence>
<dbReference type="Proteomes" id="UP000271162">
    <property type="component" value="Unassembled WGS sequence"/>
</dbReference>
<dbReference type="InterPro" id="IPR012338">
    <property type="entry name" value="Beta-lactam/transpept-like"/>
</dbReference>
<sequence length="305" mass="35292">MVMDKENVPYERKLSDFWPEFAQNGKENVTIMNVVHHQAGLPYSDQTVTREDVLDWRKMSAYFENAKPVWPPGTQTGYHALTFGFLVDQIVRRIDSQRRGLKEILKDVTDTYGIADLSIGLRQPSDNERVATLLYPGESEMEAEARRNPEVLRRWNAGDNKYHKRLYETWPWITTDEYNLVENRVLPMPSNMGIGNARSLAHFHSLLAERKAFSDVFYKNFERPVLENEFDVVIGYEEHKGHGFQFTLNPKGQWIFGHSGFGGQNVRVDLHNGLSYAYLCNGLKISDADCVEPWRKLVDKLYSLL</sequence>
<evidence type="ECO:0000313" key="4">
    <source>
        <dbReference type="WBParaSite" id="NBR_0000096301-mRNA-1"/>
    </source>
</evidence>
<reference evidence="2 3" key="2">
    <citation type="submission" date="2018-11" db="EMBL/GenBank/DDBJ databases">
        <authorList>
            <consortium name="Pathogen Informatics"/>
        </authorList>
    </citation>
    <scope>NUCLEOTIDE SEQUENCE [LARGE SCALE GENOMIC DNA]</scope>
</reference>
<feature type="domain" description="Beta-lactamase-related" evidence="1">
    <location>
        <begin position="8"/>
        <end position="286"/>
    </location>
</feature>
<dbReference type="Gene3D" id="3.40.710.10">
    <property type="entry name" value="DD-peptidase/beta-lactamase superfamily"/>
    <property type="match status" value="1"/>
</dbReference>
<protein>
    <submittedName>
        <fullName evidence="4">Beta-lactamase domain-containing protein</fullName>
    </submittedName>
</protein>
<dbReference type="WBParaSite" id="NBR_0000096301-mRNA-1">
    <property type="protein sequence ID" value="NBR_0000096301-mRNA-1"/>
    <property type="gene ID" value="NBR_0000096301"/>
</dbReference>
<dbReference type="SUPFAM" id="SSF56601">
    <property type="entry name" value="beta-lactamase/transpeptidase-like"/>
    <property type="match status" value="1"/>
</dbReference>
<reference evidence="4" key="1">
    <citation type="submission" date="2017-02" db="UniProtKB">
        <authorList>
            <consortium name="WormBaseParasite"/>
        </authorList>
    </citation>
    <scope>IDENTIFICATION</scope>
</reference>
<name>A0A0N4XEL1_NIPBR</name>